<dbReference type="RefSeq" id="XP_075084729.1">
    <property type="nucleotide sequence ID" value="XM_075228628.1"/>
</dbReference>
<name>A0AC58SIE5_TOBAC</name>
<organism evidence="1 2">
    <name type="scientific">Nicotiana tabacum</name>
    <name type="common">Common tobacco</name>
    <dbReference type="NCBI Taxonomy" id="4097"/>
    <lineage>
        <taxon>Eukaryota</taxon>
        <taxon>Viridiplantae</taxon>
        <taxon>Streptophyta</taxon>
        <taxon>Embryophyta</taxon>
        <taxon>Tracheophyta</taxon>
        <taxon>Spermatophyta</taxon>
        <taxon>Magnoliopsida</taxon>
        <taxon>eudicotyledons</taxon>
        <taxon>Gunneridae</taxon>
        <taxon>Pentapetalae</taxon>
        <taxon>asterids</taxon>
        <taxon>lamiids</taxon>
        <taxon>Solanales</taxon>
        <taxon>Solanaceae</taxon>
        <taxon>Nicotianoideae</taxon>
        <taxon>Nicotianeae</taxon>
        <taxon>Nicotiana</taxon>
    </lineage>
</organism>
<keyword evidence="1" id="KW-1185">Reference proteome</keyword>
<gene>
    <name evidence="2" type="primary">LOC142167984</name>
</gene>
<dbReference type="Proteomes" id="UP000790787">
    <property type="component" value="Chromosome 13"/>
</dbReference>
<sequence>MLEINNWIDYNHPPFLSQVDVSDIQIISFQLTGIENCSIWFRSMRVALLGRNMLGMVDGTCKKEKFSESMWNHWENINAIVLSWIMNSMAKGLLEGIKYASSAQVVWEYLLESFNKVDGSRTYNLHKEIATLPQGTTFVSVYFSRLKDLWEEFEALVPAPGCDCLKSREFVVYL</sequence>
<protein>
    <submittedName>
        <fullName evidence="2">Uncharacterized protein LOC142167984</fullName>
    </submittedName>
</protein>
<proteinExistence type="predicted"/>
<evidence type="ECO:0000313" key="2">
    <source>
        <dbReference type="RefSeq" id="XP_075084729.1"/>
    </source>
</evidence>
<accession>A0AC58SIE5</accession>
<reference evidence="2" key="2">
    <citation type="submission" date="2025-08" db="UniProtKB">
        <authorList>
            <consortium name="RefSeq"/>
        </authorList>
    </citation>
    <scope>IDENTIFICATION</scope>
    <source>
        <tissue evidence="2">Leaf</tissue>
    </source>
</reference>
<reference evidence="1" key="1">
    <citation type="journal article" date="2014" name="Nat. Commun.">
        <title>The tobacco genome sequence and its comparison with those of tomato and potato.</title>
        <authorList>
            <person name="Sierro N."/>
            <person name="Battey J.N."/>
            <person name="Ouadi S."/>
            <person name="Bakaher N."/>
            <person name="Bovet L."/>
            <person name="Willig A."/>
            <person name="Goepfert S."/>
            <person name="Peitsch M.C."/>
            <person name="Ivanov N.V."/>
        </authorList>
    </citation>
    <scope>NUCLEOTIDE SEQUENCE [LARGE SCALE GENOMIC DNA]</scope>
</reference>
<evidence type="ECO:0000313" key="1">
    <source>
        <dbReference type="Proteomes" id="UP000790787"/>
    </source>
</evidence>